<comment type="caution">
    <text evidence="2">The sequence shown here is derived from an EMBL/GenBank/DDBJ whole genome shotgun (WGS) entry which is preliminary data.</text>
</comment>
<feature type="compositionally biased region" description="Gly residues" evidence="1">
    <location>
        <begin position="343"/>
        <end position="365"/>
    </location>
</feature>
<evidence type="ECO:0000313" key="3">
    <source>
        <dbReference type="Proteomes" id="UP000630887"/>
    </source>
</evidence>
<dbReference type="Proteomes" id="UP000630887">
    <property type="component" value="Unassembled WGS sequence"/>
</dbReference>
<gene>
    <name evidence="2" type="ORF">Cco03nite_59500</name>
</gene>
<dbReference type="RefSeq" id="WP_203696014.1">
    <property type="nucleotide sequence ID" value="NZ_BAAALC010000092.1"/>
</dbReference>
<feature type="region of interest" description="Disordered" evidence="1">
    <location>
        <begin position="198"/>
        <end position="448"/>
    </location>
</feature>
<protein>
    <submittedName>
        <fullName evidence="2">Uncharacterized protein</fullName>
    </submittedName>
</protein>
<feature type="compositionally biased region" description="Basic and acidic residues" evidence="1">
    <location>
        <begin position="434"/>
        <end position="448"/>
    </location>
</feature>
<keyword evidence="3" id="KW-1185">Reference proteome</keyword>
<name>A0A8J3L7B7_9ACTN</name>
<evidence type="ECO:0000313" key="2">
    <source>
        <dbReference type="EMBL" id="GIG09250.1"/>
    </source>
</evidence>
<feature type="compositionally biased region" description="Pro residues" evidence="1">
    <location>
        <begin position="229"/>
        <end position="241"/>
    </location>
</feature>
<sequence>MPEWDAWDYHQIRDAVIGKDGAWTNVQALHAARGRLTELHRELGATQGDVLAERRRLIGDGDWAGSAADAFDVKIRGIVRMIRSNLDRLGQGRGWPAVIDDLITVTETSTTAMYNLDYQGAWLTKARYDELVAAGQFAVPAWNIQGGRIVYNARTYPDIFEWMTGQARVIIAGLAWAYRAAKDDLEMREPVTELPPAAALAEDPPSQGGGPPSPDLGDPTPSPDLKNGGPPPPETNGPPTPKLDTRTPSPELPEPTPSPELSGPPPAPNPEGAPTPGAAGDGPERSPAGSPPPGGTSGGANVPPLGGGVGGPGGGAGRPGGPAGPGNTPYVPGAAPPRSTGSNAGGGSGSGGSGSGGSGAGGGVGAPSSPAVASRFPYTGSGPAGTGAGGLGGAGGVPRGGLVSEAMHAPLGSRQGGSGMPFMPPMGGGAAGGGKDDKNERERTTWLQEDRDIWNVAGDLAPGIIRGGDPAQAEGDVSGTAEVPVYTPGRPRPDQATTGATGRYGR</sequence>
<dbReference type="EMBL" id="BONI01000061">
    <property type="protein sequence ID" value="GIG09250.1"/>
    <property type="molecule type" value="Genomic_DNA"/>
</dbReference>
<accession>A0A8J3L7B7</accession>
<feature type="compositionally biased region" description="Pro residues" evidence="1">
    <location>
        <begin position="250"/>
        <end position="273"/>
    </location>
</feature>
<feature type="compositionally biased region" description="Low complexity" evidence="1">
    <location>
        <begin position="215"/>
        <end position="228"/>
    </location>
</feature>
<dbReference type="AlphaFoldDB" id="A0A8J3L7B7"/>
<organism evidence="2 3">
    <name type="scientific">Catellatospora coxensis</name>
    <dbReference type="NCBI Taxonomy" id="310354"/>
    <lineage>
        <taxon>Bacteria</taxon>
        <taxon>Bacillati</taxon>
        <taxon>Actinomycetota</taxon>
        <taxon>Actinomycetes</taxon>
        <taxon>Micromonosporales</taxon>
        <taxon>Micromonosporaceae</taxon>
        <taxon>Catellatospora</taxon>
    </lineage>
</organism>
<evidence type="ECO:0000256" key="1">
    <source>
        <dbReference type="SAM" id="MobiDB-lite"/>
    </source>
</evidence>
<reference evidence="2 3" key="1">
    <citation type="submission" date="2021-01" db="EMBL/GenBank/DDBJ databases">
        <title>Whole genome shotgun sequence of Catellatospora coxensis NBRC 107359.</title>
        <authorList>
            <person name="Komaki H."/>
            <person name="Tamura T."/>
        </authorList>
    </citation>
    <scope>NUCLEOTIDE SEQUENCE [LARGE SCALE GENOMIC DNA]</scope>
    <source>
        <strain evidence="2 3">NBRC 107359</strain>
    </source>
</reference>
<feature type="compositionally biased region" description="Gly residues" evidence="1">
    <location>
        <begin position="305"/>
        <end position="324"/>
    </location>
</feature>
<feature type="region of interest" description="Disordered" evidence="1">
    <location>
        <begin position="464"/>
        <end position="506"/>
    </location>
</feature>
<feature type="compositionally biased region" description="Gly residues" evidence="1">
    <location>
        <begin position="382"/>
        <end position="399"/>
    </location>
</feature>
<proteinExistence type="predicted"/>